<dbReference type="Gene3D" id="3.30.450.370">
    <property type="match status" value="1"/>
</dbReference>
<dbReference type="FunFam" id="3.40.50.300:FF:002252">
    <property type="entry name" value="Type IV secretion system protein"/>
    <property type="match status" value="1"/>
</dbReference>
<dbReference type="InterPro" id="IPR001482">
    <property type="entry name" value="T2SS/T4SS_dom"/>
</dbReference>
<dbReference type="PANTHER" id="PTHR30486:SF14">
    <property type="entry name" value="FLAGELLA ACCESSORY PROTEIN I"/>
    <property type="match status" value="1"/>
</dbReference>
<gene>
    <name evidence="3" type="ORF">Metus_1286</name>
</gene>
<dbReference type="Gene3D" id="1.10.390.40">
    <property type="match status" value="1"/>
</dbReference>
<sequence length="589" mass="66290">MASAATPPQGRADSGLNCNLAAELGVEFSEYVKGAPHLHEYAHKAKNDPELAGIPLQFKKTLSRDLRLLKKFNIIYPASDRIFVHVFKGTRDAYGKYRPIEPRLPPEKKDLIGKVEEMLASMIDDETAKKISERREAMLTELFEEAVRLEGAPSPAPQKGEKKRSFSPLFLSKETYEQLKYEILTDKIGMGPLEPLIKDQYIEDISCDGVGSVFVEHKIFGSMTTSIEFKTAEELDSFVVKMCEKIGRPVSPRRPIVDASLLDGSRLNVVFGNDVSRRGSNFTIRKFSKIPLSITQLIKFGTLDARMAAYLWMMLESGMSMFICGETASGKTTTLNAITVFIRPNAKVITIEDTPEVYIPHPNWVSECTRRGESESSSIELFDLLKSALRQRPNYIIVGEIRGKEGNVAFQAIQTGHPVISTFHAASMQKLIQRITGDPINIPAAYVDNLNVVVFQSSVKSPKTGKFERRVTGICEIIGIDPVEKSYNFIEIFSWDPVTDAHTFRGVGNSYLLEYKVAPMRGLSPKETRKIYNELELRTYVLKKLVEMNVVDYYDVYHALSKVYENPYLAEMNFDNFATKAIDKILKGE</sequence>
<evidence type="ECO:0000313" key="3">
    <source>
        <dbReference type="EMBL" id="RWX73312.1"/>
    </source>
</evidence>
<comment type="caution">
    <text evidence="3">The sequence shown here is derived from an EMBL/GenBank/DDBJ whole genome shotgun (WGS) entry which is preliminary data.</text>
</comment>
<accession>A0A3S3RED6</accession>
<comment type="similarity">
    <text evidence="1">Belongs to the GSP E family.</text>
</comment>
<feature type="domain" description="Bacterial type II secretion system protein E" evidence="2">
    <location>
        <begin position="189"/>
        <end position="436"/>
    </location>
</feature>
<keyword evidence="3" id="KW-0966">Cell projection</keyword>
<dbReference type="FunFam" id="3.30.450.370:FF:000001">
    <property type="entry name" value="Secretion system protein E"/>
    <property type="match status" value="1"/>
</dbReference>
<dbReference type="SUPFAM" id="SSF52540">
    <property type="entry name" value="P-loop containing nucleoside triphosphate hydrolases"/>
    <property type="match status" value="1"/>
</dbReference>
<proteinExistence type="inferred from homology"/>
<dbReference type="AlphaFoldDB" id="A0A3S3RED6"/>
<dbReference type="InterPro" id="IPR050921">
    <property type="entry name" value="T4SS_GSP_E_ATPase"/>
</dbReference>
<dbReference type="Proteomes" id="UP000288215">
    <property type="component" value="Unassembled WGS sequence"/>
</dbReference>
<reference evidence="3 4" key="1">
    <citation type="submission" date="2018-12" db="EMBL/GenBank/DDBJ databases">
        <title>The complete genome of the methanogenic archaea of the candidate phylum Verstraetearchaeota, obtained from the metagenome of underground thermal water.</title>
        <authorList>
            <person name="Kadnikov V.V."/>
            <person name="Mardanov A.V."/>
            <person name="Beletsky A.V."/>
            <person name="Karnachuk O.V."/>
            <person name="Ravin N.V."/>
        </authorList>
    </citation>
    <scope>NUCLEOTIDE SEQUENCE [LARGE SCALE GENOMIC DNA]</scope>
    <source>
        <strain evidence="3">Ch88</strain>
    </source>
</reference>
<evidence type="ECO:0000313" key="4">
    <source>
        <dbReference type="Proteomes" id="UP000288215"/>
    </source>
</evidence>
<dbReference type="EMBL" id="RXGA01000003">
    <property type="protein sequence ID" value="RWX73312.1"/>
    <property type="molecule type" value="Genomic_DNA"/>
</dbReference>
<keyword evidence="3" id="KW-0282">Flagellum</keyword>
<dbReference type="GO" id="GO:0016887">
    <property type="term" value="F:ATP hydrolysis activity"/>
    <property type="evidence" value="ECO:0007669"/>
    <property type="project" value="InterPro"/>
</dbReference>
<protein>
    <submittedName>
        <fullName evidence="3">Flagella-related ATPase FlaI</fullName>
    </submittedName>
</protein>
<evidence type="ECO:0000256" key="1">
    <source>
        <dbReference type="ARBA" id="ARBA00006611"/>
    </source>
</evidence>
<dbReference type="Pfam" id="PF00437">
    <property type="entry name" value="T2SSE"/>
    <property type="match status" value="1"/>
</dbReference>
<evidence type="ECO:0000259" key="2">
    <source>
        <dbReference type="Pfam" id="PF00437"/>
    </source>
</evidence>
<keyword evidence="3" id="KW-0969">Cilium</keyword>
<dbReference type="PANTHER" id="PTHR30486">
    <property type="entry name" value="TWITCHING MOTILITY PROTEIN PILT"/>
    <property type="match status" value="1"/>
</dbReference>
<name>A0A3S3RED6_METS7</name>
<dbReference type="InterPro" id="IPR027417">
    <property type="entry name" value="P-loop_NTPase"/>
</dbReference>
<dbReference type="Gene3D" id="3.40.50.300">
    <property type="entry name" value="P-loop containing nucleotide triphosphate hydrolases"/>
    <property type="match status" value="1"/>
</dbReference>
<organism evidence="3 4">
    <name type="scientific">Methanosuratincola subterraneus</name>
    <dbReference type="NCBI Taxonomy" id="2593994"/>
    <lineage>
        <taxon>Archaea</taxon>
        <taxon>Thermoproteota</taxon>
        <taxon>Methanosuratincolia</taxon>
        <taxon>Candidatus Methanomethylicales</taxon>
        <taxon>Candidatus Methanomethylicaceae</taxon>
        <taxon>Candidatus Methanosuratincola (ex Vanwonterghem et al. 2016)</taxon>
    </lineage>
</organism>
<dbReference type="CDD" id="cd01130">
    <property type="entry name" value="VirB11-like_ATPase"/>
    <property type="match status" value="1"/>
</dbReference>